<dbReference type="AlphaFoldDB" id="J9H1Z5"/>
<proteinExistence type="predicted"/>
<reference evidence="1" key="1">
    <citation type="journal article" date="2012" name="PLoS ONE">
        <title>Gene sets for utilization of primary and secondary nutrition supplies in the distal gut of endangered iberian lynx.</title>
        <authorList>
            <person name="Alcaide M."/>
            <person name="Messina E."/>
            <person name="Richter M."/>
            <person name="Bargiela R."/>
            <person name="Peplies J."/>
            <person name="Huws S.A."/>
            <person name="Newbold C.J."/>
            <person name="Golyshin P.N."/>
            <person name="Simon M.A."/>
            <person name="Lopez G."/>
            <person name="Yakimov M.M."/>
            <person name="Ferrer M."/>
        </authorList>
    </citation>
    <scope>NUCLEOTIDE SEQUENCE</scope>
</reference>
<organism evidence="1">
    <name type="scientific">gut metagenome</name>
    <dbReference type="NCBI Taxonomy" id="749906"/>
    <lineage>
        <taxon>unclassified sequences</taxon>
        <taxon>metagenomes</taxon>
        <taxon>organismal metagenomes</taxon>
    </lineage>
</organism>
<sequence length="39" mass="4623">MPQVTHADGSENRYSSCRMKYLHFPANNKQKEQKNREAK</sequence>
<accession>J9H1Z5</accession>
<gene>
    <name evidence="1" type="ORF">EVA_04400</name>
</gene>
<protein>
    <submittedName>
        <fullName evidence="1">Uncharacterized protein</fullName>
    </submittedName>
</protein>
<name>J9H1Z5_9ZZZZ</name>
<comment type="caution">
    <text evidence="1">The sequence shown here is derived from an EMBL/GenBank/DDBJ whole genome shotgun (WGS) entry which is preliminary data.</text>
</comment>
<evidence type="ECO:0000313" key="1">
    <source>
        <dbReference type="EMBL" id="EJX07490.1"/>
    </source>
</evidence>
<dbReference type="EMBL" id="AMCI01000871">
    <property type="protein sequence ID" value="EJX07490.1"/>
    <property type="molecule type" value="Genomic_DNA"/>
</dbReference>